<evidence type="ECO:0000313" key="8">
    <source>
        <dbReference type="Proteomes" id="UP000436801"/>
    </source>
</evidence>
<dbReference type="InterPro" id="IPR011042">
    <property type="entry name" value="6-blade_b-propeller_TolB-like"/>
</dbReference>
<keyword evidence="7" id="KW-1185">Reference proteome</keyword>
<evidence type="ECO:0000259" key="4">
    <source>
        <dbReference type="Pfam" id="PF08450"/>
    </source>
</evidence>
<evidence type="ECO:0000256" key="1">
    <source>
        <dbReference type="ARBA" id="ARBA00008853"/>
    </source>
</evidence>
<dbReference type="EMBL" id="FNBI01000004">
    <property type="protein sequence ID" value="SDF59073.1"/>
    <property type="molecule type" value="Genomic_DNA"/>
</dbReference>
<keyword evidence="3" id="KW-0862">Zinc</keyword>
<dbReference type="GO" id="GO:0019853">
    <property type="term" value="P:L-ascorbic acid biosynthetic process"/>
    <property type="evidence" value="ECO:0007669"/>
    <property type="project" value="TreeGrafter"/>
</dbReference>
<feature type="binding site" evidence="3">
    <location>
        <position position="145"/>
    </location>
    <ligand>
        <name>a divalent metal cation</name>
        <dbReference type="ChEBI" id="CHEBI:60240"/>
    </ligand>
</feature>
<dbReference type="OrthoDB" id="2633250at2"/>
<dbReference type="RefSeq" id="WP_149682492.1">
    <property type="nucleotide sequence ID" value="NZ_FNBI01000004.1"/>
</dbReference>
<evidence type="ECO:0000313" key="6">
    <source>
        <dbReference type="EMBL" id="SDF59073.1"/>
    </source>
</evidence>
<dbReference type="PANTHER" id="PTHR10907:SF47">
    <property type="entry name" value="REGUCALCIN"/>
    <property type="match status" value="1"/>
</dbReference>
<dbReference type="Proteomes" id="UP000323502">
    <property type="component" value="Unassembled WGS sequence"/>
</dbReference>
<evidence type="ECO:0000313" key="5">
    <source>
        <dbReference type="EMBL" id="MWC42086.1"/>
    </source>
</evidence>
<dbReference type="Proteomes" id="UP000436801">
    <property type="component" value="Unassembled WGS sequence"/>
</dbReference>
<dbReference type="Pfam" id="PF08450">
    <property type="entry name" value="SGL"/>
    <property type="match status" value="1"/>
</dbReference>
<organism evidence="6 7">
    <name type="scientific">Sphingomonas carotinifaciens</name>
    <dbReference type="NCBI Taxonomy" id="1166323"/>
    <lineage>
        <taxon>Bacteria</taxon>
        <taxon>Pseudomonadati</taxon>
        <taxon>Pseudomonadota</taxon>
        <taxon>Alphaproteobacteria</taxon>
        <taxon>Sphingomonadales</taxon>
        <taxon>Sphingomonadaceae</taxon>
        <taxon>Sphingomonas</taxon>
    </lineage>
</organism>
<feature type="domain" description="SMP-30/Gluconolactonase/LRE-like region" evidence="4">
    <location>
        <begin position="15"/>
        <end position="252"/>
    </location>
</feature>
<dbReference type="EMBL" id="WSUT01000001">
    <property type="protein sequence ID" value="MWC42086.1"/>
    <property type="molecule type" value="Genomic_DNA"/>
</dbReference>
<dbReference type="SUPFAM" id="SSF63829">
    <property type="entry name" value="Calcium-dependent phosphotriesterase"/>
    <property type="match status" value="1"/>
</dbReference>
<evidence type="ECO:0000256" key="3">
    <source>
        <dbReference type="PIRSR" id="PIRSR605511-2"/>
    </source>
</evidence>
<keyword evidence="3" id="KW-0479">Metal-binding</keyword>
<evidence type="ECO:0000256" key="2">
    <source>
        <dbReference type="PIRSR" id="PIRSR605511-1"/>
    </source>
</evidence>
<reference evidence="6 7" key="1">
    <citation type="submission" date="2016-10" db="EMBL/GenBank/DDBJ databases">
        <authorList>
            <person name="Varghese N."/>
            <person name="Submissions S."/>
        </authorList>
    </citation>
    <scope>NUCLEOTIDE SEQUENCE [LARGE SCALE GENOMIC DNA]</scope>
    <source>
        <strain evidence="6 7">S7-754</strain>
    </source>
</reference>
<sequence>MSEHIRFVGEQRARLGESPVWDGAHGHLWFVDSIGGRVAACDERGMTRADWSFEGTIGSIGLAGNGLVAAMEDGFHRIDMNGRARPLAYVGGGPTLRFNDGKMDRVGRFLAGQLERSPGPTPTAALWRLDANGITRLEGGLRLVNAICFSPAGDMLYFADSLEGTIRIHDYGLDGMPGVRRGTIDCRPWGSGPDGATVDRDGNIWVALVLAQCIVCVSPDGRLLRRVELPIPYPACPAFGGPDLATLFVTTIADSGHRLRSDHPDAGRLIAIEGLGVRGVAEACWSSHA</sequence>
<dbReference type="InterPro" id="IPR005511">
    <property type="entry name" value="SMP-30"/>
</dbReference>
<proteinExistence type="inferred from homology"/>
<comment type="cofactor">
    <cofactor evidence="3">
        <name>Zn(2+)</name>
        <dbReference type="ChEBI" id="CHEBI:29105"/>
    </cofactor>
    <text evidence="3">Binds 1 divalent metal cation per subunit.</text>
</comment>
<feature type="active site" description="Proton donor/acceptor" evidence="2">
    <location>
        <position position="194"/>
    </location>
</feature>
<dbReference type="Gene3D" id="2.120.10.30">
    <property type="entry name" value="TolB, C-terminal domain"/>
    <property type="match status" value="1"/>
</dbReference>
<reference evidence="5 8" key="2">
    <citation type="submission" date="2019-12" db="EMBL/GenBank/DDBJ databases">
        <authorList>
            <person name="Zheng J."/>
        </authorList>
    </citation>
    <scope>NUCLEOTIDE SEQUENCE [LARGE SCALE GENOMIC DNA]</scope>
    <source>
        <strain evidence="5 8">DSM 27347</strain>
    </source>
</reference>
<dbReference type="GO" id="GO:0004341">
    <property type="term" value="F:gluconolactonase activity"/>
    <property type="evidence" value="ECO:0007669"/>
    <property type="project" value="TreeGrafter"/>
</dbReference>
<comment type="similarity">
    <text evidence="1">Belongs to the SMP-30/CGR1 family.</text>
</comment>
<dbReference type="PANTHER" id="PTHR10907">
    <property type="entry name" value="REGUCALCIN"/>
    <property type="match status" value="1"/>
</dbReference>
<dbReference type="AlphaFoldDB" id="A0A1G7MBC7"/>
<feature type="binding site" evidence="3">
    <location>
        <position position="99"/>
    </location>
    <ligand>
        <name>substrate</name>
    </ligand>
</feature>
<gene>
    <name evidence="5" type="ORF">GQR91_00205</name>
    <name evidence="6" type="ORF">SAMN05216557_104130</name>
</gene>
<feature type="binding site" evidence="3">
    <location>
        <position position="97"/>
    </location>
    <ligand>
        <name>substrate</name>
    </ligand>
</feature>
<feature type="binding site" evidence="3">
    <location>
        <position position="17"/>
    </location>
    <ligand>
        <name>a divalent metal cation</name>
        <dbReference type="ChEBI" id="CHEBI:60240"/>
    </ligand>
</feature>
<accession>A0A1G7MBC7</accession>
<evidence type="ECO:0000313" key="7">
    <source>
        <dbReference type="Proteomes" id="UP000323502"/>
    </source>
</evidence>
<dbReference type="InterPro" id="IPR013658">
    <property type="entry name" value="SGL"/>
</dbReference>
<name>A0A1G7MBC7_9SPHN</name>
<feature type="binding site" evidence="3">
    <location>
        <position position="194"/>
    </location>
    <ligand>
        <name>a divalent metal cation</name>
        <dbReference type="ChEBI" id="CHEBI:60240"/>
    </ligand>
</feature>
<dbReference type="PRINTS" id="PR01790">
    <property type="entry name" value="SMP30FAMILY"/>
</dbReference>
<dbReference type="GO" id="GO:0005509">
    <property type="term" value="F:calcium ion binding"/>
    <property type="evidence" value="ECO:0007669"/>
    <property type="project" value="TreeGrafter"/>
</dbReference>
<protein>
    <submittedName>
        <fullName evidence="5">SMP-30/gluconolactonase/LRE family protein</fullName>
    </submittedName>
    <submittedName>
        <fullName evidence="6">Sugar lactone lactonase YvrE</fullName>
    </submittedName>
</protein>